<dbReference type="EC" id="3.4.16.4" evidence="4"/>
<sequence length="724" mass="80360">MNKTNLRAVVLLIIFLLVFFLLASRVAYIQVAKAVNEKDLEQLADERWSRTFTLEGKRGTIFDRSGNSLAEEIPSYTLVAILDENSSNRVDDPRLAAEKLAPIIDRNVDDLYRRLSTEGRFQVELGIGTKNLSLEKKREIEALGLQGITFRTEPRRYYPKQVFASHVIGYTERDMSTARMGLERSLDEYLVKEDGSVNYLSDRRGIRLPNMEEIVEVPKNGYEVFLTLDTNIQMALEQVMTQVDEQYEPERMMAIVADPKSGEILAMSNRPSFNPNFYEEITNFINYTVSSRFEPGSTMKIFTLAAAIEEGVYDGEELFQSGSYQIGGRRIRDHNQGLGWGEIPFDEGFQRSSNVAFSKLSLELLGPDRLYDYIERFGFRERTGIDLPNEATSAIADSYLIDAATTAFGQGSAVTPIQQVQAMTAIANEGKMVQPYIIDRIQNPYTGEVIKSGETNVVGEPISAETAQQVLDLMETVVTSSAGTGKPYYIEGFEIAGKTGTAEISNPDGPGYLSGHGQYIYSFMGAAPKSDPQLIVYVAVDRPNITIYEQGSAPVSQIFTTVMKHSLQYLNISPRETSKSERMADEGIILEDYLGQGIDAVKAKLTSLGLDVHVIGSGGIVEQQIPRMGTTLIQGEKVLLRSDGESFSMPEILGWSLRDVMKLANILELNVNLVGSGFVTHQSVPPNRSISLGDYLGVELALPTRSENEDESLVGEEEEVVKID</sequence>
<dbReference type="Pfam" id="PF00905">
    <property type="entry name" value="Transpeptidase"/>
    <property type="match status" value="1"/>
</dbReference>
<protein>
    <recommendedName>
        <fullName evidence="4">serine-type D-Ala-D-Ala carboxypeptidase</fullName>
        <ecNumber evidence="4">3.4.16.4</ecNumber>
    </recommendedName>
</protein>
<dbReference type="GO" id="GO:0009002">
    <property type="term" value="F:serine-type D-Ala-D-Ala carboxypeptidase activity"/>
    <property type="evidence" value="ECO:0007669"/>
    <property type="project" value="UniProtKB-EC"/>
</dbReference>
<evidence type="ECO:0000256" key="1">
    <source>
        <dbReference type="ARBA" id="ARBA00004370"/>
    </source>
</evidence>
<dbReference type="GO" id="GO:0005886">
    <property type="term" value="C:plasma membrane"/>
    <property type="evidence" value="ECO:0007669"/>
    <property type="project" value="TreeGrafter"/>
</dbReference>
<dbReference type="UniPathway" id="UPA00219"/>
<dbReference type="Gene3D" id="3.40.710.10">
    <property type="entry name" value="DD-peptidase/beta-lactamase superfamily"/>
    <property type="match status" value="1"/>
</dbReference>
<dbReference type="SUPFAM" id="SSF56519">
    <property type="entry name" value="Penicillin binding protein dimerisation domain"/>
    <property type="match status" value="1"/>
</dbReference>
<dbReference type="InterPro" id="IPR005311">
    <property type="entry name" value="PBP_dimer"/>
</dbReference>
<dbReference type="OrthoDB" id="9804124at2"/>
<dbReference type="SMART" id="SM00740">
    <property type="entry name" value="PASTA"/>
    <property type="match status" value="2"/>
</dbReference>
<dbReference type="GO" id="GO:0008658">
    <property type="term" value="F:penicillin binding"/>
    <property type="evidence" value="ECO:0007669"/>
    <property type="project" value="InterPro"/>
</dbReference>
<feature type="domain" description="PASTA" evidence="7">
    <location>
        <begin position="643"/>
        <end position="702"/>
    </location>
</feature>
<evidence type="ECO:0000313" key="9">
    <source>
        <dbReference type="Proteomes" id="UP000180098"/>
    </source>
</evidence>
<dbReference type="PANTHER" id="PTHR30627">
    <property type="entry name" value="PEPTIDOGLYCAN D,D-TRANSPEPTIDASE"/>
    <property type="match status" value="1"/>
</dbReference>
<comment type="catalytic activity">
    <reaction evidence="6">
        <text>Preferential cleavage: (Ac)2-L-Lys-D-Ala-|-D-Ala. Also transpeptidation of peptidyl-alanyl moieties that are N-acyl substituents of D-alanine.</text>
        <dbReference type="EC" id="3.4.16.4"/>
    </reaction>
</comment>
<dbReference type="InterPro" id="IPR012338">
    <property type="entry name" value="Beta-lactam/transpept-like"/>
</dbReference>
<dbReference type="Gene3D" id="3.30.70.2110">
    <property type="match status" value="1"/>
</dbReference>
<dbReference type="PANTHER" id="PTHR30627:SF26">
    <property type="entry name" value="PENICILLIN-BINDING PROTEIN 2B"/>
    <property type="match status" value="1"/>
</dbReference>
<keyword evidence="9" id="KW-1185">Reference proteome</keyword>
<dbReference type="Proteomes" id="UP000180098">
    <property type="component" value="Unassembled WGS sequence"/>
</dbReference>
<reference evidence="8 9" key="1">
    <citation type="submission" date="2016-10" db="EMBL/GenBank/DDBJ databases">
        <title>Draft genome sequences of four alkaliphilic bacteria belonging to the Anaerobacillus genus.</title>
        <authorList>
            <person name="Bassil N.M."/>
            <person name="Lloyd J.R."/>
        </authorList>
    </citation>
    <scope>NUCLEOTIDE SEQUENCE [LARGE SCALE GENOMIC DNA]</scope>
    <source>
        <strain evidence="8 9">DSM 15340</strain>
    </source>
</reference>
<comment type="subcellular location">
    <subcellularLocation>
        <location evidence="1">Membrane</location>
    </subcellularLocation>
</comment>
<evidence type="ECO:0000256" key="6">
    <source>
        <dbReference type="ARBA" id="ARBA00034000"/>
    </source>
</evidence>
<organism evidence="8 9">
    <name type="scientific">Anaerobacillus arseniciselenatis</name>
    <dbReference type="NCBI Taxonomy" id="85682"/>
    <lineage>
        <taxon>Bacteria</taxon>
        <taxon>Bacillati</taxon>
        <taxon>Bacillota</taxon>
        <taxon>Bacilli</taxon>
        <taxon>Bacillales</taxon>
        <taxon>Bacillaceae</taxon>
        <taxon>Anaerobacillus</taxon>
    </lineage>
</organism>
<dbReference type="GO" id="GO:0071555">
    <property type="term" value="P:cell wall organization"/>
    <property type="evidence" value="ECO:0007669"/>
    <property type="project" value="TreeGrafter"/>
</dbReference>
<evidence type="ECO:0000313" key="8">
    <source>
        <dbReference type="EMBL" id="OIJ10016.1"/>
    </source>
</evidence>
<dbReference type="InterPro" id="IPR050515">
    <property type="entry name" value="Beta-lactam/transpept"/>
</dbReference>
<comment type="pathway">
    <text evidence="2">Cell wall biogenesis; peptidoglycan biosynthesis.</text>
</comment>
<evidence type="ECO:0000259" key="7">
    <source>
        <dbReference type="PROSITE" id="PS51178"/>
    </source>
</evidence>
<accession>A0A1S2LCC6</accession>
<dbReference type="InterPro" id="IPR036138">
    <property type="entry name" value="PBP_dimer_sf"/>
</dbReference>
<dbReference type="InterPro" id="IPR001460">
    <property type="entry name" value="PCN-bd_Tpept"/>
</dbReference>
<dbReference type="Gene3D" id="3.90.1310.10">
    <property type="entry name" value="Penicillin-binding protein 2a (Domain 2)"/>
    <property type="match status" value="1"/>
</dbReference>
<comment type="caution">
    <text evidence="8">The sequence shown here is derived from an EMBL/GenBank/DDBJ whole genome shotgun (WGS) entry which is preliminary data.</text>
</comment>
<name>A0A1S2LCC6_9BACI</name>
<dbReference type="InterPro" id="IPR005543">
    <property type="entry name" value="PASTA_dom"/>
</dbReference>
<dbReference type="AlphaFoldDB" id="A0A1S2LCC6"/>
<dbReference type="SUPFAM" id="SSF56601">
    <property type="entry name" value="beta-lactamase/transpeptidase-like"/>
    <property type="match status" value="1"/>
</dbReference>
<dbReference type="Pfam" id="PF03793">
    <property type="entry name" value="PASTA"/>
    <property type="match status" value="1"/>
</dbReference>
<gene>
    <name evidence="8" type="ORF">BKP35_15060</name>
</gene>
<proteinExistence type="inferred from homology"/>
<dbReference type="EMBL" id="MLQQ01000042">
    <property type="protein sequence ID" value="OIJ10016.1"/>
    <property type="molecule type" value="Genomic_DNA"/>
</dbReference>
<dbReference type="CDD" id="cd06575">
    <property type="entry name" value="PASTA_Pbp2x-like_2"/>
    <property type="match status" value="1"/>
</dbReference>
<dbReference type="Pfam" id="PF03717">
    <property type="entry name" value="PBP_dimer"/>
    <property type="match status" value="1"/>
</dbReference>
<evidence type="ECO:0000256" key="3">
    <source>
        <dbReference type="ARBA" id="ARBA00007171"/>
    </source>
</evidence>
<evidence type="ECO:0000256" key="4">
    <source>
        <dbReference type="ARBA" id="ARBA00012448"/>
    </source>
</evidence>
<dbReference type="CDD" id="cd06576">
    <property type="entry name" value="PASTA_Pbp2x-like_1"/>
    <property type="match status" value="1"/>
</dbReference>
<evidence type="ECO:0000256" key="5">
    <source>
        <dbReference type="ARBA" id="ARBA00023136"/>
    </source>
</evidence>
<dbReference type="PROSITE" id="PS51178">
    <property type="entry name" value="PASTA"/>
    <property type="match status" value="1"/>
</dbReference>
<evidence type="ECO:0000256" key="2">
    <source>
        <dbReference type="ARBA" id="ARBA00004752"/>
    </source>
</evidence>
<keyword evidence="5" id="KW-0472">Membrane</keyword>
<dbReference type="SUPFAM" id="SSF54184">
    <property type="entry name" value="Penicillin-binding protein 2x (pbp-2x), c-terminal domain"/>
    <property type="match status" value="2"/>
</dbReference>
<comment type="similarity">
    <text evidence="3">Belongs to the transpeptidase family.</text>
</comment>
<dbReference type="GO" id="GO:0009252">
    <property type="term" value="P:peptidoglycan biosynthetic process"/>
    <property type="evidence" value="ECO:0007669"/>
    <property type="project" value="UniProtKB-UniPathway"/>
</dbReference>